<feature type="transmembrane region" description="Helical" evidence="1">
    <location>
        <begin position="181"/>
        <end position="202"/>
    </location>
</feature>
<dbReference type="Pfam" id="PF07664">
    <property type="entry name" value="FeoB_C"/>
    <property type="match status" value="1"/>
</dbReference>
<feature type="transmembrane region" description="Helical" evidence="1">
    <location>
        <begin position="151"/>
        <end position="175"/>
    </location>
</feature>
<feature type="domain" description="Ferrous iron transport protein B C-terminal" evidence="2">
    <location>
        <begin position="97"/>
        <end position="147"/>
    </location>
</feature>
<feature type="domain" description="Nucleoside transporter/FeoB GTPase Gate" evidence="3">
    <location>
        <begin position="2"/>
        <end position="89"/>
    </location>
</feature>
<feature type="transmembrane region" description="Helical" evidence="1">
    <location>
        <begin position="64"/>
        <end position="86"/>
    </location>
</feature>
<feature type="domain" description="Nucleoside transporter/FeoB GTPase Gate" evidence="3">
    <location>
        <begin position="153"/>
        <end position="258"/>
    </location>
</feature>
<sequence>MVFYIILGVLEDTGYLPRVVVLLDRATHRFGMHGNAFIPMVVGLGCNVPAIMATRSLLSKRERVIVCTLIAMAIPCSAQMAIIMGVTGVFAGAVYAFMILGVLFLLALLIAALLNKLLPHEPSNLSMELPEMTPPNLQNVLRKAWSRIKDFFVIAVPLLLIGSIIMEALLAYNLLDPIVEPFSFVTVTMLGLPAVTVIAFFVGVLRKEMAYGMLLILAAGMPITEFMTPSQFVVFGLVMAIYLPCVATMAAMWREIGWKETLAVSAASVALAVAVGTLFNMLL</sequence>
<dbReference type="InterPro" id="IPR011642">
    <property type="entry name" value="Gate_dom"/>
</dbReference>
<evidence type="ECO:0000313" key="4">
    <source>
        <dbReference type="EMBL" id="MPM88886.1"/>
    </source>
</evidence>
<dbReference type="InterPro" id="IPR011640">
    <property type="entry name" value="Fe2_transport_prot_B_C"/>
</dbReference>
<feature type="transmembrane region" description="Helical" evidence="1">
    <location>
        <begin position="92"/>
        <end position="114"/>
    </location>
</feature>
<gene>
    <name evidence="4" type="primary">feoB_56</name>
    <name evidence="4" type="ORF">SDC9_135990</name>
</gene>
<keyword evidence="1" id="KW-0472">Membrane</keyword>
<feature type="transmembrane region" description="Helical" evidence="1">
    <location>
        <begin position="32"/>
        <end position="52"/>
    </location>
</feature>
<feature type="transmembrane region" description="Helical" evidence="1">
    <location>
        <begin position="262"/>
        <end position="282"/>
    </location>
</feature>
<accession>A0A645DHU1</accession>
<organism evidence="4">
    <name type="scientific">bioreactor metagenome</name>
    <dbReference type="NCBI Taxonomy" id="1076179"/>
    <lineage>
        <taxon>unclassified sequences</taxon>
        <taxon>metagenomes</taxon>
        <taxon>ecological metagenomes</taxon>
    </lineage>
</organism>
<dbReference type="PANTHER" id="PTHR43185">
    <property type="entry name" value="FERROUS IRON TRANSPORT PROTEIN B"/>
    <property type="match status" value="1"/>
</dbReference>
<dbReference type="EMBL" id="VSSQ01036412">
    <property type="protein sequence ID" value="MPM88886.1"/>
    <property type="molecule type" value="Genomic_DNA"/>
</dbReference>
<name>A0A645DHU1_9ZZZZ</name>
<dbReference type="InterPro" id="IPR050860">
    <property type="entry name" value="FeoB_GTPase"/>
</dbReference>
<evidence type="ECO:0000259" key="3">
    <source>
        <dbReference type="Pfam" id="PF07670"/>
    </source>
</evidence>
<feature type="transmembrane region" description="Helical" evidence="1">
    <location>
        <begin position="233"/>
        <end position="253"/>
    </location>
</feature>
<reference evidence="4" key="1">
    <citation type="submission" date="2019-08" db="EMBL/GenBank/DDBJ databases">
        <authorList>
            <person name="Kucharzyk K."/>
            <person name="Murdoch R.W."/>
            <person name="Higgins S."/>
            <person name="Loffler F."/>
        </authorList>
    </citation>
    <scope>NUCLEOTIDE SEQUENCE</scope>
</reference>
<dbReference type="AlphaFoldDB" id="A0A645DHU1"/>
<evidence type="ECO:0000259" key="2">
    <source>
        <dbReference type="Pfam" id="PF07664"/>
    </source>
</evidence>
<dbReference type="PANTHER" id="PTHR43185:SF1">
    <property type="entry name" value="FE(2+) TRANSPORTER FEOB"/>
    <property type="match status" value="1"/>
</dbReference>
<dbReference type="Pfam" id="PF07670">
    <property type="entry name" value="Gate"/>
    <property type="match status" value="2"/>
</dbReference>
<evidence type="ECO:0000256" key="1">
    <source>
        <dbReference type="SAM" id="Phobius"/>
    </source>
</evidence>
<keyword evidence="1" id="KW-0812">Transmembrane</keyword>
<dbReference type="GO" id="GO:0015093">
    <property type="term" value="F:ferrous iron transmembrane transporter activity"/>
    <property type="evidence" value="ECO:0007669"/>
    <property type="project" value="InterPro"/>
</dbReference>
<dbReference type="GO" id="GO:0005886">
    <property type="term" value="C:plasma membrane"/>
    <property type="evidence" value="ECO:0007669"/>
    <property type="project" value="TreeGrafter"/>
</dbReference>
<proteinExistence type="predicted"/>
<protein>
    <submittedName>
        <fullName evidence="4">Fe(2+) transporter FeoB</fullName>
    </submittedName>
</protein>
<keyword evidence="1" id="KW-1133">Transmembrane helix</keyword>
<comment type="caution">
    <text evidence="4">The sequence shown here is derived from an EMBL/GenBank/DDBJ whole genome shotgun (WGS) entry which is preliminary data.</text>
</comment>